<dbReference type="EMBL" id="LGRX02013022">
    <property type="protein sequence ID" value="KAK3266496.1"/>
    <property type="molecule type" value="Genomic_DNA"/>
</dbReference>
<sequence length="149" mass="16790">MFVDEIVEMETNGCRVWDVIENKPFSARVKLYKVIEDFVGLTDAGNVYGTNAKMGCSKCWLVGTTKRTSCMEKTIYAQMLQHDPDTEPAMRTDEEIRELQQLHDGMIEAGMHPDVIKEKMAKTGVKGSKVGLYLSHAEMRMMTVPPKNG</sequence>
<comment type="caution">
    <text evidence="1">The sequence shown here is derived from an EMBL/GenBank/DDBJ whole genome shotgun (WGS) entry which is preliminary data.</text>
</comment>
<gene>
    <name evidence="1" type="ORF">CYMTET_24886</name>
</gene>
<evidence type="ECO:0000313" key="1">
    <source>
        <dbReference type="EMBL" id="KAK3266496.1"/>
    </source>
</evidence>
<protein>
    <submittedName>
        <fullName evidence="1">Uncharacterized protein</fullName>
    </submittedName>
</protein>
<dbReference type="Proteomes" id="UP001190700">
    <property type="component" value="Unassembled WGS sequence"/>
</dbReference>
<evidence type="ECO:0000313" key="2">
    <source>
        <dbReference type="Proteomes" id="UP001190700"/>
    </source>
</evidence>
<keyword evidence="2" id="KW-1185">Reference proteome</keyword>
<organism evidence="1 2">
    <name type="scientific">Cymbomonas tetramitiformis</name>
    <dbReference type="NCBI Taxonomy" id="36881"/>
    <lineage>
        <taxon>Eukaryota</taxon>
        <taxon>Viridiplantae</taxon>
        <taxon>Chlorophyta</taxon>
        <taxon>Pyramimonadophyceae</taxon>
        <taxon>Pyramimonadales</taxon>
        <taxon>Pyramimonadaceae</taxon>
        <taxon>Cymbomonas</taxon>
    </lineage>
</organism>
<name>A0AAE0FWF6_9CHLO</name>
<reference evidence="1 2" key="1">
    <citation type="journal article" date="2015" name="Genome Biol. Evol.">
        <title>Comparative Genomics of a Bacterivorous Green Alga Reveals Evolutionary Causalities and Consequences of Phago-Mixotrophic Mode of Nutrition.</title>
        <authorList>
            <person name="Burns J.A."/>
            <person name="Paasch A."/>
            <person name="Narechania A."/>
            <person name="Kim E."/>
        </authorList>
    </citation>
    <scope>NUCLEOTIDE SEQUENCE [LARGE SCALE GENOMIC DNA]</scope>
    <source>
        <strain evidence="1 2">PLY_AMNH</strain>
    </source>
</reference>
<proteinExistence type="predicted"/>
<accession>A0AAE0FWF6</accession>
<dbReference type="AlphaFoldDB" id="A0AAE0FWF6"/>